<evidence type="ECO:0000256" key="1">
    <source>
        <dbReference type="SAM" id="MobiDB-lite"/>
    </source>
</evidence>
<keyword evidence="3" id="KW-1185">Reference proteome</keyword>
<evidence type="ECO:0000313" key="3">
    <source>
        <dbReference type="Proteomes" id="UP000604046"/>
    </source>
</evidence>
<comment type="caution">
    <text evidence="2">The sequence shown here is derived from an EMBL/GenBank/DDBJ whole genome shotgun (WGS) entry which is preliminary data.</text>
</comment>
<dbReference type="Proteomes" id="UP000604046">
    <property type="component" value="Unassembled WGS sequence"/>
</dbReference>
<proteinExistence type="predicted"/>
<sequence>MISAPQGKRFTPVTSSLRWQSLKRLASGCQGEYISAAGDSVLRLPEAKVEDVDPLEVMQVGRQEGTLKEPFAARLYEVDEVVTSTRAMQICEELDLSDEYLMESTAVVVTHARSAKDRELPLNWDKVMVFVAPPAMKLVTHLAACVELSKLKFSAGTDDEEGVRLKDTGRYLDAARIGNCSAIFFHYSEGVDLEFTLRPADSDDTQDFENKMPITHHLAFPMEYGNVKIEINKLMDRLGILPALDLTRLSLVMYEMVIHRHWILHHIRLFPGGMYEFMQDRNGLQAHFDVNSEVQHQLSELPPPPKRQMDVHYYSSRALQATILALRHLFALEAVFAAADKRKVSEAPEDVTHGIQIFCRSRSRSAADEFEDLESEEQDPEICRDPGRRGSGGVVLDVSTEAPDFEDVSDVEDFTFAVRREI</sequence>
<name>A0A812KIQ9_9DINO</name>
<evidence type="ECO:0000313" key="2">
    <source>
        <dbReference type="EMBL" id="CAE7224742.1"/>
    </source>
</evidence>
<accession>A0A812KIQ9</accession>
<reference evidence="2" key="1">
    <citation type="submission" date="2021-02" db="EMBL/GenBank/DDBJ databases">
        <authorList>
            <person name="Dougan E. K."/>
            <person name="Rhodes N."/>
            <person name="Thang M."/>
            <person name="Chan C."/>
        </authorList>
    </citation>
    <scope>NUCLEOTIDE SEQUENCE</scope>
</reference>
<dbReference type="EMBL" id="CAJNDS010000645">
    <property type="protein sequence ID" value="CAE7224742.1"/>
    <property type="molecule type" value="Genomic_DNA"/>
</dbReference>
<feature type="region of interest" description="Disordered" evidence="1">
    <location>
        <begin position="370"/>
        <end position="395"/>
    </location>
</feature>
<organism evidence="2 3">
    <name type="scientific">Symbiodinium natans</name>
    <dbReference type="NCBI Taxonomy" id="878477"/>
    <lineage>
        <taxon>Eukaryota</taxon>
        <taxon>Sar</taxon>
        <taxon>Alveolata</taxon>
        <taxon>Dinophyceae</taxon>
        <taxon>Suessiales</taxon>
        <taxon>Symbiodiniaceae</taxon>
        <taxon>Symbiodinium</taxon>
    </lineage>
</organism>
<gene>
    <name evidence="2" type="ORF">SNAT2548_LOCUS8589</name>
</gene>
<dbReference type="OrthoDB" id="10372934at2759"/>
<dbReference type="AlphaFoldDB" id="A0A812KIQ9"/>
<protein>
    <submittedName>
        <fullName evidence="2">Uncharacterized protein</fullName>
    </submittedName>
</protein>
<feature type="compositionally biased region" description="Acidic residues" evidence="1">
    <location>
        <begin position="370"/>
        <end position="380"/>
    </location>
</feature>